<dbReference type="OrthoDB" id="9966354at2"/>
<feature type="transmembrane region" description="Helical" evidence="1">
    <location>
        <begin position="6"/>
        <end position="25"/>
    </location>
</feature>
<dbReference type="EMBL" id="VFOS01000001">
    <property type="protein sequence ID" value="TQL64399.1"/>
    <property type="molecule type" value="Genomic_DNA"/>
</dbReference>
<comment type="caution">
    <text evidence="2">The sequence shown here is derived from an EMBL/GenBank/DDBJ whole genome shotgun (WGS) entry which is preliminary data.</text>
</comment>
<keyword evidence="1" id="KW-0812">Transmembrane</keyword>
<protein>
    <submittedName>
        <fullName evidence="2">Uncharacterized protein</fullName>
    </submittedName>
</protein>
<evidence type="ECO:0000256" key="1">
    <source>
        <dbReference type="SAM" id="Phobius"/>
    </source>
</evidence>
<dbReference type="AlphaFoldDB" id="A0A542ZVR6"/>
<keyword evidence="3" id="KW-1185">Reference proteome</keyword>
<organism evidence="2 3">
    <name type="scientific">Rarobacter faecitabidus</name>
    <dbReference type="NCBI Taxonomy" id="13243"/>
    <lineage>
        <taxon>Bacteria</taxon>
        <taxon>Bacillati</taxon>
        <taxon>Actinomycetota</taxon>
        <taxon>Actinomycetes</taxon>
        <taxon>Micrococcales</taxon>
        <taxon>Rarobacteraceae</taxon>
        <taxon>Rarobacter</taxon>
    </lineage>
</organism>
<dbReference type="Proteomes" id="UP000315389">
    <property type="component" value="Unassembled WGS sequence"/>
</dbReference>
<proteinExistence type="predicted"/>
<evidence type="ECO:0000313" key="2">
    <source>
        <dbReference type="EMBL" id="TQL64399.1"/>
    </source>
</evidence>
<keyword evidence="1" id="KW-0472">Membrane</keyword>
<reference evidence="2 3" key="1">
    <citation type="submission" date="2019-06" db="EMBL/GenBank/DDBJ databases">
        <title>Sequencing the genomes of 1000 actinobacteria strains.</title>
        <authorList>
            <person name="Klenk H.-P."/>
        </authorList>
    </citation>
    <scope>NUCLEOTIDE SEQUENCE [LARGE SCALE GENOMIC DNA]</scope>
    <source>
        <strain evidence="2 3">DSM 4813</strain>
    </source>
</reference>
<accession>A0A542ZVR6</accession>
<name>A0A542ZVR6_RARFA</name>
<dbReference type="RefSeq" id="WP_142119315.1">
    <property type="nucleotide sequence ID" value="NZ_BAAASV010000003.1"/>
</dbReference>
<gene>
    <name evidence="2" type="ORF">FB461_0901</name>
</gene>
<sequence>MWFWIWLALVVAALAFMVGVLWWLWQRGRHLAEVMGEASSVLGEAFDQDFADEFTTARPVTALGDVQAAREYREERRAAKFARRRAKFDRHRERWRSWLRFNE</sequence>
<evidence type="ECO:0000313" key="3">
    <source>
        <dbReference type="Proteomes" id="UP000315389"/>
    </source>
</evidence>
<keyword evidence="1" id="KW-1133">Transmembrane helix</keyword>